<protein>
    <submittedName>
        <fullName evidence="2">UBX domain-containing protein</fullName>
    </submittedName>
</protein>
<dbReference type="WBParaSite" id="PS1159_v2.g5178.t1">
    <property type="protein sequence ID" value="PS1159_v2.g5178.t1"/>
    <property type="gene ID" value="PS1159_v2.g5178"/>
</dbReference>
<dbReference type="Proteomes" id="UP000887580">
    <property type="component" value="Unplaced"/>
</dbReference>
<evidence type="ECO:0000313" key="2">
    <source>
        <dbReference type="WBParaSite" id="PS1159_v2.g5178.t1"/>
    </source>
</evidence>
<sequence length="441" mass="50449">MAGLTWYPRKFADAVERSHRNKQLLIISVTYSQVNQTEDTILQDTLLNSFDFGDCKVLAVRVELDSVGSNMKVFSESFPDVDSPGIIFVGLNDKAEPKVYDKLPSLCDLSESATPILEEYKANYIKFREANPDFTSDHEEIEPVEELSLEEKKKSVKEAIAKAKAKKAKEEEEELLKREIQRIKDGKNALDMQEKIKEVNQRREIEKQRMEKEADQKRLRELRELERRDKEERARRKAEAQGTAQPASSTPTPSTVETKPQPITSDDCRICYQFPDGTRVMKVFKSSVSFREVFDAIKDDPHIQGSYKLFTTFPRKAIEEYNKNLIELCLTPASVLAVVKIEEMQVVNQGVGYLKNAAMMAFTLVCGPLASLFQFFSLLFGFRVENPTEPSESDKQLKRQQRRSREEKNFKKDGKIQGLNDDDSISSDEEGTWNGNSTQQL</sequence>
<organism evidence="1 2">
    <name type="scientific">Panagrolaimus sp. PS1159</name>
    <dbReference type="NCBI Taxonomy" id="55785"/>
    <lineage>
        <taxon>Eukaryota</taxon>
        <taxon>Metazoa</taxon>
        <taxon>Ecdysozoa</taxon>
        <taxon>Nematoda</taxon>
        <taxon>Chromadorea</taxon>
        <taxon>Rhabditida</taxon>
        <taxon>Tylenchina</taxon>
        <taxon>Panagrolaimomorpha</taxon>
        <taxon>Panagrolaimoidea</taxon>
        <taxon>Panagrolaimidae</taxon>
        <taxon>Panagrolaimus</taxon>
    </lineage>
</organism>
<reference evidence="2" key="1">
    <citation type="submission" date="2022-11" db="UniProtKB">
        <authorList>
            <consortium name="WormBaseParasite"/>
        </authorList>
    </citation>
    <scope>IDENTIFICATION</scope>
</reference>
<name>A0AC35GHL3_9BILA</name>
<evidence type="ECO:0000313" key="1">
    <source>
        <dbReference type="Proteomes" id="UP000887580"/>
    </source>
</evidence>
<accession>A0AC35GHL3</accession>
<proteinExistence type="predicted"/>